<feature type="transmembrane region" description="Helical" evidence="6">
    <location>
        <begin position="303"/>
        <end position="319"/>
    </location>
</feature>
<dbReference type="PROSITE" id="PS50850">
    <property type="entry name" value="MFS"/>
    <property type="match status" value="1"/>
</dbReference>
<evidence type="ECO:0000256" key="2">
    <source>
        <dbReference type="ARBA" id="ARBA00022692"/>
    </source>
</evidence>
<feature type="transmembrane region" description="Helical" evidence="6">
    <location>
        <begin position="122"/>
        <end position="145"/>
    </location>
</feature>
<feature type="transmembrane region" description="Helical" evidence="6">
    <location>
        <begin position="237"/>
        <end position="259"/>
    </location>
</feature>
<comment type="caution">
    <text evidence="8">The sequence shown here is derived from an EMBL/GenBank/DDBJ whole genome shotgun (WGS) entry which is preliminary data.</text>
</comment>
<dbReference type="Gene3D" id="1.20.1250.20">
    <property type="entry name" value="MFS general substrate transporter like domains"/>
    <property type="match status" value="1"/>
</dbReference>
<feature type="transmembrane region" description="Helical" evidence="6">
    <location>
        <begin position="68"/>
        <end position="86"/>
    </location>
</feature>
<feature type="transmembrane region" description="Helical" evidence="6">
    <location>
        <begin position="271"/>
        <end position="291"/>
    </location>
</feature>
<dbReference type="SUPFAM" id="SSF103473">
    <property type="entry name" value="MFS general substrate transporter"/>
    <property type="match status" value="1"/>
</dbReference>
<organism evidence="8 9">
    <name type="scientific">Cellulomonas alba</name>
    <dbReference type="NCBI Taxonomy" id="3053467"/>
    <lineage>
        <taxon>Bacteria</taxon>
        <taxon>Bacillati</taxon>
        <taxon>Actinomycetota</taxon>
        <taxon>Actinomycetes</taxon>
        <taxon>Micrococcales</taxon>
        <taxon>Cellulomonadaceae</taxon>
        <taxon>Cellulomonas</taxon>
    </lineage>
</organism>
<dbReference type="InterPro" id="IPR011701">
    <property type="entry name" value="MFS"/>
</dbReference>
<evidence type="ECO:0000256" key="3">
    <source>
        <dbReference type="ARBA" id="ARBA00022989"/>
    </source>
</evidence>
<evidence type="ECO:0000256" key="1">
    <source>
        <dbReference type="ARBA" id="ARBA00004651"/>
    </source>
</evidence>
<name>A0ABT7SF13_9CELL</name>
<keyword evidence="3 6" id="KW-1133">Transmembrane helix</keyword>
<evidence type="ECO:0000256" key="4">
    <source>
        <dbReference type="ARBA" id="ARBA00023136"/>
    </source>
</evidence>
<feature type="transmembrane region" description="Helical" evidence="6">
    <location>
        <begin position="188"/>
        <end position="206"/>
    </location>
</feature>
<evidence type="ECO:0000256" key="5">
    <source>
        <dbReference type="SAM" id="MobiDB-lite"/>
    </source>
</evidence>
<keyword evidence="9" id="KW-1185">Reference proteome</keyword>
<feature type="transmembrane region" description="Helical" evidence="6">
    <location>
        <begin position="41"/>
        <end position="62"/>
    </location>
</feature>
<evidence type="ECO:0000313" key="9">
    <source>
        <dbReference type="Proteomes" id="UP001529338"/>
    </source>
</evidence>
<sequence length="416" mass="41893">MTTNTTPADDAAISATAEPGSTAGPALDGPRLVRALLPAQTFLVLGSSVDLTLTGIVGVHLAPTRELATLPFSLIPVATMATTFGVSRLIGRVGYRRTFVLAPLAAVAAGLLSAAGVQWHAFWLFCVGTALVGVYGAGAAYYGYAAAEANPATRARAVTTLLAGGLVAALLGPFLATAVKGVTGTPYVASYLMVAAFGVAATAWNARLPRALDGLAVPSRTAARAGRPGRVLWRQQSLLLGTAARVLAGVSMTAMMTAGPVAGMAMGHSEGAAAFSVQLHMVGMFAPGLLVARWIGRIGERRVALLGAGVLVVAGWAATMGSPTWAFLLAMTAVGVGWNLASSGGSAMVVGSYAPAERGRVQPFVELAATVCQVVGSLSAGILATVHGWSRLGAGVVVLSVLVGGALARARPRSAA</sequence>
<evidence type="ECO:0000259" key="7">
    <source>
        <dbReference type="PROSITE" id="PS50850"/>
    </source>
</evidence>
<reference evidence="8 9" key="1">
    <citation type="submission" date="2023-06" db="EMBL/GenBank/DDBJ databases">
        <title>Cellulomonas sp. MW4 Whole genome sequence.</title>
        <authorList>
            <person name="Park S."/>
        </authorList>
    </citation>
    <scope>NUCLEOTIDE SEQUENCE [LARGE SCALE GENOMIC DNA]</scope>
    <source>
        <strain evidence="8 9">MW4</strain>
    </source>
</reference>
<dbReference type="RefSeq" id="WP_289454602.1">
    <property type="nucleotide sequence ID" value="NZ_JAUCGQ010000001.1"/>
</dbReference>
<feature type="transmembrane region" description="Helical" evidence="6">
    <location>
        <begin position="325"/>
        <end position="352"/>
    </location>
</feature>
<feature type="region of interest" description="Disordered" evidence="5">
    <location>
        <begin position="1"/>
        <end position="25"/>
    </location>
</feature>
<dbReference type="Pfam" id="PF07690">
    <property type="entry name" value="MFS_1"/>
    <property type="match status" value="1"/>
</dbReference>
<feature type="transmembrane region" description="Helical" evidence="6">
    <location>
        <begin position="98"/>
        <end position="116"/>
    </location>
</feature>
<keyword evidence="4 6" id="KW-0472">Membrane</keyword>
<feature type="transmembrane region" description="Helical" evidence="6">
    <location>
        <begin position="157"/>
        <end position="176"/>
    </location>
</feature>
<dbReference type="EMBL" id="JAUCGQ010000001">
    <property type="protein sequence ID" value="MDM7854780.1"/>
    <property type="molecule type" value="Genomic_DNA"/>
</dbReference>
<evidence type="ECO:0000256" key="6">
    <source>
        <dbReference type="SAM" id="Phobius"/>
    </source>
</evidence>
<protein>
    <submittedName>
        <fullName evidence="8">MFS transporter</fullName>
    </submittedName>
</protein>
<evidence type="ECO:0000313" key="8">
    <source>
        <dbReference type="EMBL" id="MDM7854780.1"/>
    </source>
</evidence>
<dbReference type="Proteomes" id="UP001529338">
    <property type="component" value="Unassembled WGS sequence"/>
</dbReference>
<keyword evidence="2 6" id="KW-0812">Transmembrane</keyword>
<dbReference type="PANTHER" id="PTHR23534:SF1">
    <property type="entry name" value="MAJOR FACILITATOR SUPERFAMILY PROTEIN"/>
    <property type="match status" value="1"/>
</dbReference>
<gene>
    <name evidence="8" type="ORF">QRT04_07545</name>
</gene>
<feature type="transmembrane region" description="Helical" evidence="6">
    <location>
        <begin position="392"/>
        <end position="410"/>
    </location>
</feature>
<comment type="subcellular location">
    <subcellularLocation>
        <location evidence="1">Cell membrane</location>
        <topology evidence="1">Multi-pass membrane protein</topology>
    </subcellularLocation>
</comment>
<dbReference type="InterPro" id="IPR036259">
    <property type="entry name" value="MFS_trans_sf"/>
</dbReference>
<proteinExistence type="predicted"/>
<feature type="transmembrane region" description="Helical" evidence="6">
    <location>
        <begin position="364"/>
        <end position="386"/>
    </location>
</feature>
<dbReference type="PANTHER" id="PTHR23534">
    <property type="entry name" value="MFS PERMEASE"/>
    <property type="match status" value="1"/>
</dbReference>
<accession>A0ABT7SF13</accession>
<dbReference type="InterPro" id="IPR020846">
    <property type="entry name" value="MFS_dom"/>
</dbReference>
<feature type="domain" description="Major facilitator superfamily (MFS) profile" evidence="7">
    <location>
        <begin position="237"/>
        <end position="416"/>
    </location>
</feature>